<dbReference type="RefSeq" id="WP_166507949.1">
    <property type="nucleotide sequence ID" value="NZ_CP043026.1"/>
</dbReference>
<evidence type="ECO:0000313" key="3">
    <source>
        <dbReference type="Proteomes" id="UP000323144"/>
    </source>
</evidence>
<organism evidence="2 3">
    <name type="scientific">Spiroplasma chinense</name>
    <dbReference type="NCBI Taxonomy" id="216932"/>
    <lineage>
        <taxon>Bacteria</taxon>
        <taxon>Bacillati</taxon>
        <taxon>Mycoplasmatota</taxon>
        <taxon>Mollicutes</taxon>
        <taxon>Entomoplasmatales</taxon>
        <taxon>Spiroplasmataceae</taxon>
        <taxon>Spiroplasma</taxon>
    </lineage>
</organism>
<evidence type="ECO:0000313" key="2">
    <source>
        <dbReference type="EMBL" id="QEH61557.1"/>
    </source>
</evidence>
<name>A0A5B9Y5L3_9MOLU</name>
<dbReference type="Proteomes" id="UP000323144">
    <property type="component" value="Chromosome"/>
</dbReference>
<dbReference type="InterPro" id="IPR025150">
    <property type="entry name" value="GH123_cat"/>
</dbReference>
<dbReference type="EMBL" id="CP043026">
    <property type="protein sequence ID" value="QEH61557.1"/>
    <property type="molecule type" value="Genomic_DNA"/>
</dbReference>
<dbReference type="Pfam" id="PF13320">
    <property type="entry name" value="GH123_cat"/>
    <property type="match status" value="1"/>
</dbReference>
<keyword evidence="3" id="KW-1185">Reference proteome</keyword>
<gene>
    <name evidence="2" type="ORF">SCHIN_v1c03600</name>
</gene>
<dbReference type="KEGG" id="schi:SCHIN_v1c03600"/>
<reference evidence="2 3" key="1">
    <citation type="submission" date="2019-08" db="EMBL/GenBank/DDBJ databases">
        <title>Complete genome sequence of Spiroplasma chinense CCH (DSM 19755).</title>
        <authorList>
            <person name="Shen H.-Y."/>
            <person name="Lin Y.-C."/>
            <person name="Chou L."/>
            <person name="Kuo C.-H."/>
        </authorList>
    </citation>
    <scope>NUCLEOTIDE SEQUENCE [LARGE SCALE GENOMIC DNA]</scope>
    <source>
        <strain evidence="2 3">CCH</strain>
    </source>
</reference>
<evidence type="ECO:0000259" key="1">
    <source>
        <dbReference type="Pfam" id="PF13320"/>
    </source>
</evidence>
<protein>
    <recommendedName>
        <fullName evidence="1">Glycoside hydrolase 123 catalytic domain-containing protein</fullName>
    </recommendedName>
</protein>
<feature type="domain" description="Glycoside hydrolase 123 catalytic" evidence="1">
    <location>
        <begin position="303"/>
        <end position="682"/>
    </location>
</feature>
<dbReference type="AlphaFoldDB" id="A0A5B9Y5L3"/>
<proteinExistence type="predicted"/>
<sequence length="754" mass="86595">MRKKLMVFGSVMLGISIIGAQALTVYDKYFKAISIDGKYIENVVSVGKEDMDKDLNIFFGDSMYNYANYYDSNNKITFNGNYDSLFNTEKKASQLNVWRNDRKSEQMIIVGNKNKNLESVSAYITNFDNGVTAQVSASNLIKSEKSKGTVAIPNGMSYHPDKIYNNYANRFDDFIVQPFLVNFSSYSDKVVEGTYEYEITLNYKVDGVFKTKVEKISIQTYNIDANIDNGFSFNAMTSPATLATYNLNPANVEGANSSRTISQRATDNKPNNQEAASVKKYLTDKEMYFDWMTFNKDYYPTYLKDDYKDLLKENYKYMNEMNSEYAYAPTFGNSVMRIKVKNNNVYNTHEEYLEDISKSTKEMLENDNLEYTFDFDGMKKYIEFAKENGFKKIYLPSITRGTNGIKFFYDYDNNNGISSNFSGNENAPNLNFYIVSALKDLLIGSSNAGIITEAGQLYIDKIIPKLTSSLLEFINENKELLKLDDGNDMQFYISMDETSYSIDSDIVKAVKSVDTDSKLKFHAYVGWQYDIDIKTDKGVEERIVNMFDDITIQQREIIMKALDDKTIFERLKKAFAERKAMGKKTWMYSSWNNAPATYVASLPSESYWGMLAAYKFGLDGFTRFAYEGYRSNITADGDYDNSHKNEPGDAYLMYPTYYLKNSAPSMRIFNIEEAYHLVKKMEVLTEIGESKLSFTNKEKELILNQIGRPTKFTQDSNFIFTVSPSLKDIDITKTSTYVNVMIENVKQYLELKGF</sequence>
<accession>A0A5B9Y5L3</accession>